<dbReference type="PANTHER" id="PTHR22847:SF637">
    <property type="entry name" value="WD REPEAT DOMAIN 5B"/>
    <property type="match status" value="1"/>
</dbReference>
<dbReference type="PANTHER" id="PTHR22847">
    <property type="entry name" value="WD40 REPEAT PROTEIN"/>
    <property type="match status" value="1"/>
</dbReference>
<evidence type="ECO:0000256" key="3">
    <source>
        <dbReference type="PROSITE-ProRule" id="PRU00221"/>
    </source>
</evidence>
<organism evidence="4 5">
    <name type="scientific">Reticulomyxa filosa</name>
    <dbReference type="NCBI Taxonomy" id="46433"/>
    <lineage>
        <taxon>Eukaryota</taxon>
        <taxon>Sar</taxon>
        <taxon>Rhizaria</taxon>
        <taxon>Retaria</taxon>
        <taxon>Foraminifera</taxon>
        <taxon>Monothalamids</taxon>
        <taxon>Reticulomyxidae</taxon>
        <taxon>Reticulomyxa</taxon>
    </lineage>
</organism>
<keyword evidence="5" id="KW-1185">Reference proteome</keyword>
<proteinExistence type="predicted"/>
<dbReference type="AlphaFoldDB" id="X6MEB8"/>
<dbReference type="InterPro" id="IPR020472">
    <property type="entry name" value="WD40_PAC1"/>
</dbReference>
<dbReference type="GO" id="GO:1990234">
    <property type="term" value="C:transferase complex"/>
    <property type="evidence" value="ECO:0007669"/>
    <property type="project" value="UniProtKB-ARBA"/>
</dbReference>
<dbReference type="OrthoDB" id="2305498at2759"/>
<dbReference type="InterPro" id="IPR015943">
    <property type="entry name" value="WD40/YVTN_repeat-like_dom_sf"/>
</dbReference>
<evidence type="ECO:0000313" key="5">
    <source>
        <dbReference type="Proteomes" id="UP000023152"/>
    </source>
</evidence>
<dbReference type="Proteomes" id="UP000023152">
    <property type="component" value="Unassembled WGS sequence"/>
</dbReference>
<dbReference type="PROSITE" id="PS50082">
    <property type="entry name" value="WD_REPEATS_2"/>
    <property type="match status" value="4"/>
</dbReference>
<accession>X6MEB8</accession>
<dbReference type="PROSITE" id="PS50294">
    <property type="entry name" value="WD_REPEATS_REGION"/>
    <property type="match status" value="3"/>
</dbReference>
<name>X6MEB8_RETFI</name>
<dbReference type="InterPro" id="IPR036322">
    <property type="entry name" value="WD40_repeat_dom_sf"/>
</dbReference>
<feature type="repeat" description="WD" evidence="3">
    <location>
        <begin position="38"/>
        <end position="81"/>
    </location>
</feature>
<evidence type="ECO:0000256" key="1">
    <source>
        <dbReference type="ARBA" id="ARBA00022574"/>
    </source>
</evidence>
<dbReference type="Gene3D" id="2.130.10.10">
    <property type="entry name" value="YVTN repeat-like/Quinoprotein amine dehydrogenase"/>
    <property type="match status" value="2"/>
</dbReference>
<dbReference type="SMART" id="SM00320">
    <property type="entry name" value="WD40"/>
    <property type="match status" value="5"/>
</dbReference>
<keyword evidence="2" id="KW-0677">Repeat</keyword>
<dbReference type="InterPro" id="IPR019775">
    <property type="entry name" value="WD40_repeat_CS"/>
</dbReference>
<dbReference type="Pfam" id="PF00400">
    <property type="entry name" value="WD40"/>
    <property type="match status" value="5"/>
</dbReference>
<dbReference type="SUPFAM" id="SSF50978">
    <property type="entry name" value="WD40 repeat-like"/>
    <property type="match status" value="1"/>
</dbReference>
<dbReference type="EMBL" id="ASPP01021826">
    <property type="protein sequence ID" value="ETO12006.1"/>
    <property type="molecule type" value="Genomic_DNA"/>
</dbReference>
<feature type="repeat" description="WD" evidence="3">
    <location>
        <begin position="145"/>
        <end position="188"/>
    </location>
</feature>
<sequence>KFSSYHYHNHHQNVICSSSIDKTIRFWDFKHNKRLQIFNGHTGGVCGIEFSPFNCGRYLCSGSIDKTICLWNVETSKSLHVFNGHKKAVCCVDISPLQNNNKNDNNNKINNIGVIGGNGYTICSGSSDKTIRIWDIETTKQLNVFKGHKYVIRSVKYGSNELLNTILSGSDDKSVCLWDIRSGQQAKVFNGHTNWVWSVEYSPFVIKNNICNSNVICSGSWDNTIRFWDIRSNKKELYSIKGYNGIGCLKFVSLKNKVNDNEQKLKNDYGVHLYYGSHNGLIHVWG</sequence>
<keyword evidence="1 3" id="KW-0853">WD repeat</keyword>
<dbReference type="InterPro" id="IPR001680">
    <property type="entry name" value="WD40_rpt"/>
</dbReference>
<dbReference type="PROSITE" id="PS00678">
    <property type="entry name" value="WD_REPEATS_1"/>
    <property type="match status" value="4"/>
</dbReference>
<reference evidence="4 5" key="1">
    <citation type="journal article" date="2013" name="Curr. Biol.">
        <title>The Genome of the Foraminiferan Reticulomyxa filosa.</title>
        <authorList>
            <person name="Glockner G."/>
            <person name="Hulsmann N."/>
            <person name="Schleicher M."/>
            <person name="Noegel A.A."/>
            <person name="Eichinger L."/>
            <person name="Gallinger C."/>
            <person name="Pawlowski J."/>
            <person name="Sierra R."/>
            <person name="Euteneuer U."/>
            <person name="Pillet L."/>
            <person name="Moustafa A."/>
            <person name="Platzer M."/>
            <person name="Groth M."/>
            <person name="Szafranski K."/>
            <person name="Schliwa M."/>
        </authorList>
    </citation>
    <scope>NUCLEOTIDE SEQUENCE [LARGE SCALE GENOMIC DNA]</scope>
</reference>
<dbReference type="PRINTS" id="PR00320">
    <property type="entry name" value="GPROTEINBRPT"/>
</dbReference>
<gene>
    <name evidence="4" type="ORF">RFI_25370</name>
</gene>
<feature type="non-terminal residue" evidence="4">
    <location>
        <position position="1"/>
    </location>
</feature>
<evidence type="ECO:0000313" key="4">
    <source>
        <dbReference type="EMBL" id="ETO12006.1"/>
    </source>
</evidence>
<evidence type="ECO:0000256" key="2">
    <source>
        <dbReference type="ARBA" id="ARBA00022737"/>
    </source>
</evidence>
<dbReference type="CDD" id="cd00200">
    <property type="entry name" value="WD40"/>
    <property type="match status" value="1"/>
</dbReference>
<protein>
    <submittedName>
        <fullName evidence="4">G-protein beta WD-40 repeats containing protein</fullName>
    </submittedName>
</protein>
<feature type="repeat" description="WD" evidence="3">
    <location>
        <begin position="189"/>
        <end position="238"/>
    </location>
</feature>
<feature type="repeat" description="WD" evidence="3">
    <location>
        <begin position="118"/>
        <end position="144"/>
    </location>
</feature>
<comment type="caution">
    <text evidence="4">The sequence shown here is derived from an EMBL/GenBank/DDBJ whole genome shotgun (WGS) entry which is preliminary data.</text>
</comment>